<comment type="caution">
    <text evidence="3">The sequence shown here is derived from an EMBL/GenBank/DDBJ whole genome shotgun (WGS) entry which is preliminary data.</text>
</comment>
<sequence>MSGGPNFEPRGLRSDQPQREVVAQTTTVAPARAEELVTNVAARVPTSHEPPKAKPEEVVQIIADDASLASFSSLTIFADQSANFTLASLEDGVAGLSQVTTEVQSDVAEAPTLPEPEKDIREISGTRVNMRDGPGTIYPIVGKATIGQKVEVLSESGTGWLRLRVLPQQQIGWISASLVRKIPD</sequence>
<dbReference type="Gene3D" id="2.30.30.40">
    <property type="entry name" value="SH3 Domains"/>
    <property type="match status" value="1"/>
</dbReference>
<accession>A0A0X3TP08</accession>
<evidence type="ECO:0000313" key="3">
    <source>
        <dbReference type="EMBL" id="KUJ77443.1"/>
    </source>
</evidence>
<evidence type="ECO:0000259" key="2">
    <source>
        <dbReference type="PROSITE" id="PS51781"/>
    </source>
</evidence>
<reference evidence="4" key="1">
    <citation type="submission" date="2015-12" db="EMBL/GenBank/DDBJ databases">
        <authorList>
            <person name="Zhang G."/>
            <person name="Stingl U."/>
        </authorList>
    </citation>
    <scope>NUCLEOTIDE SEQUENCE [LARGE SCALE GENOMIC DNA]</scope>
    <source>
        <strain evidence="4">ZGT108</strain>
    </source>
</reference>
<feature type="region of interest" description="Disordered" evidence="1">
    <location>
        <begin position="1"/>
        <end position="34"/>
    </location>
</feature>
<evidence type="ECO:0000256" key="1">
    <source>
        <dbReference type="SAM" id="MobiDB-lite"/>
    </source>
</evidence>
<dbReference type="OrthoDB" id="7433551at2"/>
<dbReference type="Proteomes" id="UP000053690">
    <property type="component" value="Unassembled WGS sequence"/>
</dbReference>
<gene>
    <name evidence="3" type="ORF">AVO44_16110</name>
</gene>
<dbReference type="InterPro" id="IPR003646">
    <property type="entry name" value="SH3-like_bac-type"/>
</dbReference>
<proteinExistence type="predicted"/>
<organism evidence="3 4">
    <name type="scientific">Ruegeria profundi</name>
    <dbReference type="NCBI Taxonomy" id="1685378"/>
    <lineage>
        <taxon>Bacteria</taxon>
        <taxon>Pseudomonadati</taxon>
        <taxon>Pseudomonadota</taxon>
        <taxon>Alphaproteobacteria</taxon>
        <taxon>Rhodobacterales</taxon>
        <taxon>Roseobacteraceae</taxon>
        <taxon>Ruegeria</taxon>
    </lineage>
</organism>
<feature type="domain" description="SH3b" evidence="2">
    <location>
        <begin position="118"/>
        <end position="183"/>
    </location>
</feature>
<keyword evidence="4" id="KW-1185">Reference proteome</keyword>
<name>A0A0X3TP08_9RHOB</name>
<evidence type="ECO:0000313" key="4">
    <source>
        <dbReference type="Proteomes" id="UP000053690"/>
    </source>
</evidence>
<dbReference type="SMART" id="SM00287">
    <property type="entry name" value="SH3b"/>
    <property type="match status" value="1"/>
</dbReference>
<dbReference type="PROSITE" id="PS51781">
    <property type="entry name" value="SH3B"/>
    <property type="match status" value="1"/>
</dbReference>
<protein>
    <submittedName>
        <fullName evidence="3">Ligand-binding protein SH3</fullName>
    </submittedName>
</protein>
<dbReference type="AlphaFoldDB" id="A0A0X3TP08"/>
<dbReference type="EMBL" id="LQBP01000009">
    <property type="protein sequence ID" value="KUJ77443.1"/>
    <property type="molecule type" value="Genomic_DNA"/>
</dbReference>
<dbReference type="STRING" id="1685378.AVO44_16110"/>
<dbReference type="Pfam" id="PF08239">
    <property type="entry name" value="SH3_3"/>
    <property type="match status" value="1"/>
</dbReference>